<dbReference type="SMART" id="SM00181">
    <property type="entry name" value="EGF"/>
    <property type="match status" value="2"/>
</dbReference>
<accession>A0A914QG10</accession>
<name>A0A914QG10_9BILA</name>
<keyword evidence="4" id="KW-0722">Serine protease inhibitor</keyword>
<proteinExistence type="predicted"/>
<feature type="domain" description="EGF-like" evidence="8">
    <location>
        <begin position="416"/>
        <end position="454"/>
    </location>
</feature>
<evidence type="ECO:0000259" key="8">
    <source>
        <dbReference type="PROSITE" id="PS50026"/>
    </source>
</evidence>
<dbReference type="InterPro" id="IPR001881">
    <property type="entry name" value="EGF-like_Ca-bd_dom"/>
</dbReference>
<keyword evidence="3" id="KW-0677">Repeat</keyword>
<dbReference type="PROSITE" id="PS00022">
    <property type="entry name" value="EGF_1"/>
    <property type="match status" value="1"/>
</dbReference>
<keyword evidence="5 7" id="KW-1015">Disulfide bond</keyword>
<dbReference type="SMART" id="SM00216">
    <property type="entry name" value="VWD"/>
    <property type="match status" value="1"/>
</dbReference>
<keyword evidence="1 7" id="KW-0245">EGF-like domain</keyword>
<evidence type="ECO:0000256" key="5">
    <source>
        <dbReference type="ARBA" id="ARBA00023157"/>
    </source>
</evidence>
<feature type="domain" description="Fibrinogen C-terminal" evidence="10">
    <location>
        <begin position="453"/>
        <end position="669"/>
    </location>
</feature>
<feature type="disulfide bond" evidence="7">
    <location>
        <begin position="444"/>
        <end position="453"/>
    </location>
</feature>
<evidence type="ECO:0000256" key="4">
    <source>
        <dbReference type="ARBA" id="ARBA00022900"/>
    </source>
</evidence>
<dbReference type="PROSITE" id="PS51233">
    <property type="entry name" value="VWFD"/>
    <property type="match status" value="1"/>
</dbReference>
<evidence type="ECO:0000259" key="9">
    <source>
        <dbReference type="PROSITE" id="PS51233"/>
    </source>
</evidence>
<dbReference type="CDD" id="cd19941">
    <property type="entry name" value="TIL"/>
    <property type="match status" value="1"/>
</dbReference>
<dbReference type="Pfam" id="PF12947">
    <property type="entry name" value="EGF_3"/>
    <property type="match status" value="1"/>
</dbReference>
<dbReference type="WBParaSite" id="PDA_v2.g30666.t1">
    <property type="protein sequence ID" value="PDA_v2.g30666.t1"/>
    <property type="gene ID" value="PDA_v2.g30666"/>
</dbReference>
<dbReference type="Gene3D" id="2.10.25.10">
    <property type="entry name" value="Laminin"/>
    <property type="match status" value="3"/>
</dbReference>
<reference evidence="12" key="1">
    <citation type="submission" date="2022-11" db="UniProtKB">
        <authorList>
            <consortium name="WormBaseParasite"/>
        </authorList>
    </citation>
    <scope>IDENTIFICATION</scope>
</reference>
<dbReference type="InterPro" id="IPR001846">
    <property type="entry name" value="VWF_type-D"/>
</dbReference>
<dbReference type="InterPro" id="IPR024731">
    <property type="entry name" value="NELL2-like_EGF"/>
</dbReference>
<evidence type="ECO:0000313" key="12">
    <source>
        <dbReference type="WBParaSite" id="PDA_v2.g30666.t1"/>
    </source>
</evidence>
<keyword evidence="11" id="KW-1185">Reference proteome</keyword>
<dbReference type="InterPro" id="IPR000742">
    <property type="entry name" value="EGF"/>
</dbReference>
<evidence type="ECO:0000256" key="3">
    <source>
        <dbReference type="ARBA" id="ARBA00022737"/>
    </source>
</evidence>
<dbReference type="PROSITE" id="PS00010">
    <property type="entry name" value="ASX_HYDROXYL"/>
    <property type="match status" value="1"/>
</dbReference>
<dbReference type="InterPro" id="IPR050780">
    <property type="entry name" value="Mucin_vWF_Thrombospondin_sf"/>
</dbReference>
<evidence type="ECO:0000256" key="2">
    <source>
        <dbReference type="ARBA" id="ARBA00022729"/>
    </source>
</evidence>
<dbReference type="Pfam" id="PF00147">
    <property type="entry name" value="Fibrinogen_C"/>
    <property type="match status" value="1"/>
</dbReference>
<dbReference type="InterPro" id="IPR018097">
    <property type="entry name" value="EGF_Ca-bd_CS"/>
</dbReference>
<dbReference type="PROSITE" id="PS01187">
    <property type="entry name" value="EGF_CA"/>
    <property type="match status" value="1"/>
</dbReference>
<dbReference type="InterPro" id="IPR002181">
    <property type="entry name" value="Fibrinogen_a/b/g_C_dom"/>
</dbReference>
<comment type="caution">
    <text evidence="7">Lacks conserved residue(s) required for the propagation of feature annotation.</text>
</comment>
<dbReference type="InterPro" id="IPR036084">
    <property type="entry name" value="Ser_inhib-like_sf"/>
</dbReference>
<dbReference type="GO" id="GO:0005509">
    <property type="term" value="F:calcium ion binding"/>
    <property type="evidence" value="ECO:0007669"/>
    <property type="project" value="InterPro"/>
</dbReference>
<dbReference type="Pfam" id="PF00094">
    <property type="entry name" value="VWD"/>
    <property type="match status" value="1"/>
</dbReference>
<dbReference type="CDD" id="cd00054">
    <property type="entry name" value="EGF_CA"/>
    <property type="match status" value="1"/>
</dbReference>
<dbReference type="SMART" id="SM00179">
    <property type="entry name" value="EGF_CA"/>
    <property type="match status" value="1"/>
</dbReference>
<evidence type="ECO:0000256" key="1">
    <source>
        <dbReference type="ARBA" id="ARBA00022536"/>
    </source>
</evidence>
<sequence length="718" mass="80094">MTGDPHYVTFDGTAFDYQGTCPYYVMTSCNSADFSITATNTFSNEKKSVSHVIEFTLKTQNHEFHVDSSSNYFIDGIRTYYPNYWPSESDPKIVATKPADKVIIQDNLSGAVITFAAAYLCADVPLNEMFYGNDTMCGLFGNINDICDDDIQDKDGNQFVGPANCSVRTNVDAVHFMDKWVVDSTVNNCVEGGAVITVPPNCDIQNAQNQCDLIRQAMNNQGPFAACNVMGHDAIDKIFHDCSFDVCQSFPLCNSLNNFAQLCNNFPFTNIDSWRDVAKCPYTCPPNSHYSMKTPKCQNSCSDRNYSNSSSCQDGYEQGCICNPNYYFDSNGEHTEFSFACRTLEECGCVDGNGNYYPPHSKWLDASCTLERQCNDGKITSNPVTCAADAKCNIVNGFTTCQCNDGFKGDGYTCSDIDECNQDPAMCGEQGKCTNFPGGYKCVCYAPYTGSKCEKYTPSRHCADLQIFHGITKNGTYNISSNANYTSKVPTTDLTWTEVFCDMESNGGGWTLMSHESGSAATKKINCGKTFREYARGFGDPTSQVVWIGLENIHAITAATPTSLRIIIEQCPAEFAPYQKEECTYPYFFVSDANSQYAVFLNSSCMGPANGRYDNWITWDRNKLGPKFYTFDEDTPHNCSNTYLQTGWWFNYVNNGELCGAANLNGIRYACNENEYKHIGKYLSWGHLPVNDAYMYLRPRDFPNYDTNHKDDVTATQP</sequence>
<dbReference type="SUPFAM" id="SSF57567">
    <property type="entry name" value="Serine protease inhibitors"/>
    <property type="match status" value="1"/>
</dbReference>
<dbReference type="InterPro" id="IPR049883">
    <property type="entry name" value="NOTCH1_EGF-like"/>
</dbReference>
<dbReference type="InterPro" id="IPR014716">
    <property type="entry name" value="Fibrinogen_a/b/g_C_1"/>
</dbReference>
<dbReference type="Pfam" id="PF07645">
    <property type="entry name" value="EGF_CA"/>
    <property type="match status" value="1"/>
</dbReference>
<dbReference type="FunFam" id="2.10.25.10:FF:000125">
    <property type="entry name" value="Neurogenic locus notch protein-like"/>
    <property type="match status" value="1"/>
</dbReference>
<dbReference type="PROSITE" id="PS50026">
    <property type="entry name" value="EGF_3"/>
    <property type="match status" value="1"/>
</dbReference>
<dbReference type="InterPro" id="IPR036056">
    <property type="entry name" value="Fibrinogen-like_C"/>
</dbReference>
<keyword evidence="4" id="KW-0646">Protease inhibitor</keyword>
<dbReference type="AlphaFoldDB" id="A0A914QG10"/>
<dbReference type="InterPro" id="IPR000152">
    <property type="entry name" value="EGF-type_Asp/Asn_hydroxyl_site"/>
</dbReference>
<dbReference type="PROSITE" id="PS01186">
    <property type="entry name" value="EGF_2"/>
    <property type="match status" value="1"/>
</dbReference>
<dbReference type="GO" id="GO:0004867">
    <property type="term" value="F:serine-type endopeptidase inhibitor activity"/>
    <property type="evidence" value="ECO:0007669"/>
    <property type="project" value="UniProtKB-KW"/>
</dbReference>
<evidence type="ECO:0000256" key="6">
    <source>
        <dbReference type="ARBA" id="ARBA00023180"/>
    </source>
</evidence>
<evidence type="ECO:0000313" key="11">
    <source>
        <dbReference type="Proteomes" id="UP000887578"/>
    </source>
</evidence>
<keyword evidence="2" id="KW-0732">Signal</keyword>
<dbReference type="SMART" id="SM00186">
    <property type="entry name" value="FBG"/>
    <property type="match status" value="1"/>
</dbReference>
<dbReference type="PROSITE" id="PS51406">
    <property type="entry name" value="FIBRINOGEN_C_2"/>
    <property type="match status" value="1"/>
</dbReference>
<dbReference type="SUPFAM" id="SSF57196">
    <property type="entry name" value="EGF/Laminin"/>
    <property type="match status" value="1"/>
</dbReference>
<organism evidence="11 12">
    <name type="scientific">Panagrolaimus davidi</name>
    <dbReference type="NCBI Taxonomy" id="227884"/>
    <lineage>
        <taxon>Eukaryota</taxon>
        <taxon>Metazoa</taxon>
        <taxon>Ecdysozoa</taxon>
        <taxon>Nematoda</taxon>
        <taxon>Chromadorea</taxon>
        <taxon>Rhabditida</taxon>
        <taxon>Tylenchina</taxon>
        <taxon>Panagrolaimomorpha</taxon>
        <taxon>Panagrolaimoidea</taxon>
        <taxon>Panagrolaimidae</taxon>
        <taxon>Panagrolaimus</taxon>
    </lineage>
</organism>
<evidence type="ECO:0000256" key="7">
    <source>
        <dbReference type="PROSITE-ProRule" id="PRU00076"/>
    </source>
</evidence>
<dbReference type="Proteomes" id="UP000887578">
    <property type="component" value="Unplaced"/>
</dbReference>
<dbReference type="Gene3D" id="3.90.215.10">
    <property type="entry name" value="Gamma Fibrinogen, chain A, domain 1"/>
    <property type="match status" value="1"/>
</dbReference>
<protein>
    <submittedName>
        <fullName evidence="12">Uncharacterized protein</fullName>
    </submittedName>
</protein>
<dbReference type="SUPFAM" id="SSF56496">
    <property type="entry name" value="Fibrinogen C-terminal domain-like"/>
    <property type="match status" value="1"/>
</dbReference>
<dbReference type="PANTHER" id="PTHR11339">
    <property type="entry name" value="EXTRACELLULAR MATRIX GLYCOPROTEIN RELATED"/>
    <property type="match status" value="1"/>
</dbReference>
<evidence type="ECO:0000259" key="10">
    <source>
        <dbReference type="PROSITE" id="PS51406"/>
    </source>
</evidence>
<feature type="domain" description="VWFD" evidence="9">
    <location>
        <begin position="1"/>
        <end position="190"/>
    </location>
</feature>
<keyword evidence="6" id="KW-0325">Glycoprotein</keyword>